<dbReference type="RefSeq" id="WP_024766932.1">
    <property type="nucleotide sequence ID" value="NZ_CP049140.1"/>
</dbReference>
<proteinExistence type="predicted"/>
<dbReference type="CDD" id="cd04301">
    <property type="entry name" value="NAT_SF"/>
    <property type="match status" value="1"/>
</dbReference>
<keyword evidence="5" id="KW-1185">Reference proteome</keyword>
<protein>
    <submittedName>
        <fullName evidence="3">GNAT family N-acetyltransferase</fullName>
    </submittedName>
</protein>
<reference evidence="3 4" key="1">
    <citation type="submission" date="2020-02" db="EMBL/GenBank/DDBJ databases">
        <title>Integrative conjugative elements (ICEs) and plasmids drive adaptation of Pseudomonas nitroreducens strain HBP1 to wastewater environment.</title>
        <authorList>
            <person name="Sentchilo V."/>
            <person name="Carraro N."/>
            <person name="Bertelli C."/>
            <person name="van der Meer J.R."/>
        </authorList>
    </citation>
    <scope>NUCLEOTIDE SEQUENCE [LARGE SCALE GENOMIC DNA]</scope>
    <source>
        <strain evidence="3 4">HBP1</strain>
    </source>
</reference>
<evidence type="ECO:0000313" key="4">
    <source>
        <dbReference type="Proteomes" id="UP000501063"/>
    </source>
</evidence>
<evidence type="ECO:0000313" key="5">
    <source>
        <dbReference type="Proteomes" id="UP000608450"/>
    </source>
</evidence>
<dbReference type="PANTHER" id="PTHR43451">
    <property type="entry name" value="ACETYLTRANSFERASE (GNAT) FAMILY PROTEIN"/>
    <property type="match status" value="1"/>
</dbReference>
<dbReference type="Gene3D" id="3.40.630.30">
    <property type="match status" value="1"/>
</dbReference>
<dbReference type="AlphaFoldDB" id="A0A6G6IVH5"/>
<dbReference type="PANTHER" id="PTHR43451:SF1">
    <property type="entry name" value="ACETYLTRANSFERASE"/>
    <property type="match status" value="1"/>
</dbReference>
<dbReference type="Pfam" id="PF13673">
    <property type="entry name" value="Acetyltransf_10"/>
    <property type="match status" value="1"/>
</dbReference>
<organism evidence="3 4">
    <name type="scientific">Pseudomonas nitroreducens</name>
    <dbReference type="NCBI Taxonomy" id="46680"/>
    <lineage>
        <taxon>Bacteria</taxon>
        <taxon>Pseudomonadati</taxon>
        <taxon>Pseudomonadota</taxon>
        <taxon>Gammaproteobacteria</taxon>
        <taxon>Pseudomonadales</taxon>
        <taxon>Pseudomonadaceae</taxon>
        <taxon>Pseudomonas</taxon>
    </lineage>
</organism>
<dbReference type="KEGG" id="pnt:G5B91_11255"/>
<evidence type="ECO:0000259" key="1">
    <source>
        <dbReference type="PROSITE" id="PS51186"/>
    </source>
</evidence>
<dbReference type="EMBL" id="JADTFC010000018">
    <property type="protein sequence ID" value="MBG6287799.1"/>
    <property type="molecule type" value="Genomic_DNA"/>
</dbReference>
<accession>A0A6G6IVH5</accession>
<dbReference type="InterPro" id="IPR000182">
    <property type="entry name" value="GNAT_dom"/>
</dbReference>
<dbReference type="GO" id="GO:0016747">
    <property type="term" value="F:acyltransferase activity, transferring groups other than amino-acyl groups"/>
    <property type="evidence" value="ECO:0007669"/>
    <property type="project" value="InterPro"/>
</dbReference>
<sequence>MDLMIRQARSNDAKAISQVIVAAVRESNGQDYPTSVIESVVAHFTPERVMELLEHRLAFVALLGNQVVGTGALDGNAVCSLFVAPQQQRKGVGQGLMRKIEKAALERGIDALLVPSSLTAESFYSHLGYHVVREQLQGEERTIIMTKRLVPL</sequence>
<gene>
    <name evidence="3" type="ORF">G5B91_11255</name>
    <name evidence="2" type="ORF">I5I61_10110</name>
</gene>
<keyword evidence="3" id="KW-0808">Transferase</keyword>
<dbReference type="SUPFAM" id="SSF55729">
    <property type="entry name" value="Acyl-CoA N-acyltransferases (Nat)"/>
    <property type="match status" value="1"/>
</dbReference>
<evidence type="ECO:0000313" key="3">
    <source>
        <dbReference type="EMBL" id="QIE86810.1"/>
    </source>
</evidence>
<dbReference type="InterPro" id="IPR016181">
    <property type="entry name" value="Acyl_CoA_acyltransferase"/>
</dbReference>
<dbReference type="Proteomes" id="UP000608450">
    <property type="component" value="Unassembled WGS sequence"/>
</dbReference>
<reference evidence="2 5" key="2">
    <citation type="submission" date="2020-11" db="EMBL/GenBank/DDBJ databases">
        <title>Enhanced detection system for hospital associated transmission using whole genome sequencing surveillance.</title>
        <authorList>
            <person name="Harrison L.H."/>
            <person name="Van Tyne D."/>
            <person name="Marsh J.W."/>
            <person name="Griffith M.P."/>
            <person name="Snyder D.J."/>
            <person name="Cooper V.S."/>
            <person name="Mustapha M."/>
        </authorList>
    </citation>
    <scope>NUCLEOTIDE SEQUENCE [LARGE SCALE GENOMIC DNA]</scope>
    <source>
        <strain evidence="2 5">PSA00705</strain>
    </source>
</reference>
<evidence type="ECO:0000313" key="2">
    <source>
        <dbReference type="EMBL" id="MBG6287799.1"/>
    </source>
</evidence>
<dbReference type="PROSITE" id="PS51186">
    <property type="entry name" value="GNAT"/>
    <property type="match status" value="1"/>
</dbReference>
<name>A0A6G6IVH5_PSENT</name>
<dbReference type="Proteomes" id="UP000501063">
    <property type="component" value="Chromosome"/>
</dbReference>
<feature type="domain" description="N-acetyltransferase" evidence="1">
    <location>
        <begin position="3"/>
        <end position="150"/>
    </location>
</feature>
<dbReference type="EMBL" id="CP049140">
    <property type="protein sequence ID" value="QIE86810.1"/>
    <property type="molecule type" value="Genomic_DNA"/>
</dbReference>
<dbReference type="InterPro" id="IPR052564">
    <property type="entry name" value="N-acetyltrans/Recomb-assoc"/>
</dbReference>